<name>A0A916W327_9BACT</name>
<sequence length="55" mass="5970">MASGSFGLDVGVIAEGVNDQGLKARSESYARGCDYSEEGMIRGQSEEVEWHKGEF</sequence>
<comment type="caution">
    <text evidence="1">The sequence shown here is derived from an EMBL/GenBank/DDBJ whole genome shotgun (WGS) entry which is preliminary data.</text>
</comment>
<evidence type="ECO:0000313" key="2">
    <source>
        <dbReference type="Proteomes" id="UP000648801"/>
    </source>
</evidence>
<proteinExistence type="predicted"/>
<dbReference type="EMBL" id="BMJB01000001">
    <property type="protein sequence ID" value="GGA61995.1"/>
    <property type="molecule type" value="Genomic_DNA"/>
</dbReference>
<keyword evidence="2" id="KW-1185">Reference proteome</keyword>
<reference evidence="1" key="1">
    <citation type="journal article" date="2014" name="Int. J. Syst. Evol. Microbiol.">
        <title>Complete genome sequence of Corynebacterium casei LMG S-19264T (=DSM 44701T), isolated from a smear-ripened cheese.</title>
        <authorList>
            <consortium name="US DOE Joint Genome Institute (JGI-PGF)"/>
            <person name="Walter F."/>
            <person name="Albersmeier A."/>
            <person name="Kalinowski J."/>
            <person name="Ruckert C."/>
        </authorList>
    </citation>
    <scope>NUCLEOTIDE SEQUENCE</scope>
    <source>
        <strain evidence="1">CGMCC 1.15447</strain>
    </source>
</reference>
<dbReference type="Proteomes" id="UP000648801">
    <property type="component" value="Unassembled WGS sequence"/>
</dbReference>
<reference evidence="1" key="2">
    <citation type="submission" date="2020-09" db="EMBL/GenBank/DDBJ databases">
        <authorList>
            <person name="Sun Q."/>
            <person name="Zhou Y."/>
        </authorList>
    </citation>
    <scope>NUCLEOTIDE SEQUENCE</scope>
    <source>
        <strain evidence="1">CGMCC 1.15447</strain>
    </source>
</reference>
<dbReference type="AlphaFoldDB" id="A0A916W327"/>
<accession>A0A916W327</accession>
<organism evidence="1 2">
    <name type="scientific">Edaphobacter acidisoli</name>
    <dbReference type="NCBI Taxonomy" id="2040573"/>
    <lineage>
        <taxon>Bacteria</taxon>
        <taxon>Pseudomonadati</taxon>
        <taxon>Acidobacteriota</taxon>
        <taxon>Terriglobia</taxon>
        <taxon>Terriglobales</taxon>
        <taxon>Acidobacteriaceae</taxon>
        <taxon>Edaphobacter</taxon>
    </lineage>
</organism>
<protein>
    <submittedName>
        <fullName evidence="1">Uncharacterized protein</fullName>
    </submittedName>
</protein>
<gene>
    <name evidence="1" type="ORF">GCM10011507_11920</name>
</gene>
<evidence type="ECO:0000313" key="1">
    <source>
        <dbReference type="EMBL" id="GGA61995.1"/>
    </source>
</evidence>